<dbReference type="Pfam" id="PF01740">
    <property type="entry name" value="STAS"/>
    <property type="match status" value="1"/>
</dbReference>
<name>A0A9X3XDE6_9BACT</name>
<keyword evidence="1" id="KW-0597">Phosphoprotein</keyword>
<accession>A0A9X3XDE6</accession>
<organism evidence="4 5">
    <name type="scientific">Polyangium jinanense</name>
    <dbReference type="NCBI Taxonomy" id="2829994"/>
    <lineage>
        <taxon>Bacteria</taxon>
        <taxon>Pseudomonadati</taxon>
        <taxon>Myxococcota</taxon>
        <taxon>Polyangia</taxon>
        <taxon>Polyangiales</taxon>
        <taxon>Polyangiaceae</taxon>
        <taxon>Polyangium</taxon>
    </lineage>
</organism>
<evidence type="ECO:0000259" key="3">
    <source>
        <dbReference type="PROSITE" id="PS50801"/>
    </source>
</evidence>
<dbReference type="SUPFAM" id="SSF52091">
    <property type="entry name" value="SpoIIaa-like"/>
    <property type="match status" value="1"/>
</dbReference>
<dbReference type="Gene3D" id="3.30.450.20">
    <property type="entry name" value="PAS domain"/>
    <property type="match status" value="1"/>
</dbReference>
<keyword evidence="5" id="KW-1185">Reference proteome</keyword>
<reference evidence="4 5" key="1">
    <citation type="submission" date="2021-04" db="EMBL/GenBank/DDBJ databases">
        <title>Genome analysis of Polyangium sp.</title>
        <authorList>
            <person name="Li Y."/>
            <person name="Wang J."/>
        </authorList>
    </citation>
    <scope>NUCLEOTIDE SEQUENCE [LARGE SCALE GENOMIC DNA]</scope>
    <source>
        <strain evidence="4 5">SDU14</strain>
    </source>
</reference>
<feature type="coiled-coil region" evidence="2">
    <location>
        <begin position="169"/>
        <end position="196"/>
    </location>
</feature>
<evidence type="ECO:0000256" key="2">
    <source>
        <dbReference type="SAM" id="Coils"/>
    </source>
</evidence>
<dbReference type="RefSeq" id="WP_272427795.1">
    <property type="nucleotide sequence ID" value="NZ_JAGTJJ010000070.1"/>
</dbReference>
<evidence type="ECO:0000313" key="4">
    <source>
        <dbReference type="EMBL" id="MDC3988334.1"/>
    </source>
</evidence>
<dbReference type="EMBL" id="JAGTJJ010000070">
    <property type="protein sequence ID" value="MDC3988334.1"/>
    <property type="molecule type" value="Genomic_DNA"/>
</dbReference>
<dbReference type="Gene3D" id="3.30.750.24">
    <property type="entry name" value="STAS domain"/>
    <property type="match status" value="1"/>
</dbReference>
<sequence length="329" mass="35871">MNDEPTYEALRAENAALRARVNVLERALAEREVLEDTLTEHERRVPYRKIFEAIPVGLGVYRRDGLSVAMNRNSLDVIGGVKDEIIGKFNILTDPASISMGFVANFEQAAAEHTNITMPPTSYDTSGSTLATVDDRVVWTETTYIPIPGDDGTEYVVEFNIDVTSQLRAKQAIEQTQRAEAENMRLQAEIIRMQEETLRALSTPLIPIAESVVVMPLIGTVNSKRAQQVIETLLEGVMAHRAAVAILDVTGVPVVDAEVANGLLQAAQAVSLLGAEVVLTGIRPEIARTLVELGTDLRGLVTRSTLQSGVEHALRRSAGVRPATLARKR</sequence>
<dbReference type="InterPro" id="IPR051932">
    <property type="entry name" value="Bact_StressResp_Reg"/>
</dbReference>
<dbReference type="InterPro" id="IPR036513">
    <property type="entry name" value="STAS_dom_sf"/>
</dbReference>
<dbReference type="Proteomes" id="UP001151081">
    <property type="component" value="Unassembled WGS sequence"/>
</dbReference>
<protein>
    <submittedName>
        <fullName evidence="4">STAS domain-containing protein</fullName>
    </submittedName>
</protein>
<dbReference type="InterPro" id="IPR035965">
    <property type="entry name" value="PAS-like_dom_sf"/>
</dbReference>
<dbReference type="PANTHER" id="PTHR33745">
    <property type="entry name" value="RSBT ANTAGONIST PROTEIN RSBS-RELATED"/>
    <property type="match status" value="1"/>
</dbReference>
<evidence type="ECO:0000313" key="5">
    <source>
        <dbReference type="Proteomes" id="UP001151081"/>
    </source>
</evidence>
<dbReference type="InterPro" id="IPR002645">
    <property type="entry name" value="STAS_dom"/>
</dbReference>
<dbReference type="AlphaFoldDB" id="A0A9X3XDE6"/>
<feature type="coiled-coil region" evidence="2">
    <location>
        <begin position="7"/>
        <end position="44"/>
    </location>
</feature>
<dbReference type="CDD" id="cd07041">
    <property type="entry name" value="STAS_RsbR_RsbS_like"/>
    <property type="match status" value="1"/>
</dbReference>
<dbReference type="PROSITE" id="PS50801">
    <property type="entry name" value="STAS"/>
    <property type="match status" value="1"/>
</dbReference>
<keyword evidence="2" id="KW-0175">Coiled coil</keyword>
<evidence type="ECO:0000256" key="1">
    <source>
        <dbReference type="ARBA" id="ARBA00022553"/>
    </source>
</evidence>
<feature type="domain" description="STAS" evidence="3">
    <location>
        <begin position="202"/>
        <end position="317"/>
    </location>
</feature>
<comment type="caution">
    <text evidence="4">The sequence shown here is derived from an EMBL/GenBank/DDBJ whole genome shotgun (WGS) entry which is preliminary data.</text>
</comment>
<dbReference type="SUPFAM" id="SSF55785">
    <property type="entry name" value="PYP-like sensor domain (PAS domain)"/>
    <property type="match status" value="1"/>
</dbReference>
<proteinExistence type="predicted"/>
<gene>
    <name evidence="4" type="ORF">KEG57_48140</name>
</gene>
<dbReference type="PANTHER" id="PTHR33745:SF3">
    <property type="entry name" value="RSBT CO-ANTAGONIST PROTEIN RSBRC"/>
    <property type="match status" value="1"/>
</dbReference>